<dbReference type="InterPro" id="IPR029044">
    <property type="entry name" value="Nucleotide-diphossugar_trans"/>
</dbReference>
<keyword evidence="1" id="KW-0808">Transferase</keyword>
<dbReference type="CDD" id="cd00761">
    <property type="entry name" value="Glyco_tranf_GTA_type"/>
    <property type="match status" value="1"/>
</dbReference>
<organism evidence="1 2">
    <name type="scientific">Adonisia turfae CCMR0081</name>
    <dbReference type="NCBI Taxonomy" id="2292702"/>
    <lineage>
        <taxon>Bacteria</taxon>
        <taxon>Bacillati</taxon>
        <taxon>Cyanobacteriota</taxon>
        <taxon>Adonisia</taxon>
        <taxon>Adonisia turfae</taxon>
    </lineage>
</organism>
<evidence type="ECO:0000313" key="2">
    <source>
        <dbReference type="Proteomes" id="UP000481033"/>
    </source>
</evidence>
<dbReference type="SUPFAM" id="SSF53448">
    <property type="entry name" value="Nucleotide-diphospho-sugar transferases"/>
    <property type="match status" value="1"/>
</dbReference>
<name>A0A6M0RJW5_9CYAN</name>
<dbReference type="Gene3D" id="3.90.550.10">
    <property type="entry name" value="Spore Coat Polysaccharide Biosynthesis Protein SpsA, Chain A"/>
    <property type="match status" value="1"/>
</dbReference>
<keyword evidence="2" id="KW-1185">Reference proteome</keyword>
<dbReference type="GO" id="GO:0016740">
    <property type="term" value="F:transferase activity"/>
    <property type="evidence" value="ECO:0007669"/>
    <property type="project" value="UniProtKB-KW"/>
</dbReference>
<proteinExistence type="predicted"/>
<protein>
    <submittedName>
        <fullName evidence="1">Glycosyltransferase family 2 protein</fullName>
    </submittedName>
</protein>
<dbReference type="Proteomes" id="UP000481033">
    <property type="component" value="Unassembled WGS sequence"/>
</dbReference>
<gene>
    <name evidence="1" type="ORF">DXZ20_10830</name>
</gene>
<dbReference type="RefSeq" id="WP_163669951.1">
    <property type="nucleotide sequence ID" value="NZ_QXHD01000004.1"/>
</dbReference>
<comment type="caution">
    <text evidence="1">The sequence shown here is derived from an EMBL/GenBank/DDBJ whole genome shotgun (WGS) entry which is preliminary data.</text>
</comment>
<reference evidence="1 2" key="1">
    <citation type="journal article" date="2020" name="Microb. Ecol.">
        <title>Ecogenomics of the Marine Benthic Filamentous Cyanobacterium Adonisia.</title>
        <authorList>
            <person name="Walter J.M."/>
            <person name="Coutinho F.H."/>
            <person name="Leomil L."/>
            <person name="Hargreaves P.I."/>
            <person name="Campeao M.E."/>
            <person name="Vieira V.V."/>
            <person name="Silva B.S."/>
            <person name="Fistarol G.O."/>
            <person name="Salomon P.S."/>
            <person name="Sawabe T."/>
            <person name="Mino S."/>
            <person name="Hosokawa M."/>
            <person name="Miyashita H."/>
            <person name="Maruyama F."/>
            <person name="van Verk M.C."/>
            <person name="Dutilh B.E."/>
            <person name="Thompson C.C."/>
            <person name="Thompson F.L."/>
        </authorList>
    </citation>
    <scope>NUCLEOTIDE SEQUENCE [LARGE SCALE GENOMIC DNA]</scope>
    <source>
        <strain evidence="1 2">CCMR0081</strain>
    </source>
</reference>
<sequence length="319" mass="36616">MSFAFILPVIHPDSVKVSNYEHVEIVLKRTLESLRRQTFTDIKIIVVCCKIPDWAKDIGDNIYFLDVADSKTFKPDRNIARVDMGLKFIVGILYAIEKFKVDLFMRVDGDDYVNSNLAKYAINSLDKTLQSSTVDGYIINKGLQIEVKVNSNNEIEYGNTYFIRRFNSSCGTCRIFKQATLRAKLLEIHSDIFSKSSHWLAAHQERTVAIPTEMTDWLDQISKDHYAEEWHPVNILGRHINQSEYLNFENFPFLGAAKACGHGNHDGPREGKIHQDKMIGKLPKSILESTFGIKDVPEAFRMVLNFYMSTIFHLQSKLN</sequence>
<accession>A0A6M0RJW5</accession>
<dbReference type="AlphaFoldDB" id="A0A6M0RJW5"/>
<dbReference type="EMBL" id="QXHD01000004">
    <property type="protein sequence ID" value="NEZ56160.1"/>
    <property type="molecule type" value="Genomic_DNA"/>
</dbReference>
<evidence type="ECO:0000313" key="1">
    <source>
        <dbReference type="EMBL" id="NEZ56160.1"/>
    </source>
</evidence>